<dbReference type="SMART" id="SM00315">
    <property type="entry name" value="RGS"/>
    <property type="match status" value="2"/>
</dbReference>
<dbReference type="EMBL" id="JAWQEG010002508">
    <property type="protein sequence ID" value="KAK3871474.1"/>
    <property type="molecule type" value="Genomic_DNA"/>
</dbReference>
<dbReference type="Proteomes" id="UP001286313">
    <property type="component" value="Unassembled WGS sequence"/>
</dbReference>
<sequence length="648" mass="72171">MSSLWRKFRGGSGGVTATLPNDPTRRCSTSSSPGPDSPRDLTQPPIHLITPQDEHKFMSDVGNDDPLLKQSQFVKTIGDILNNPATLPYFIQFLQGWGADKYTRFWLDANSFRVAAITRVRGDDVCCNVPRNESLVHSQAGGDNSGGCDSKVCASSVVSSEGKLGQTGNQARDKALILPDLVSNIQYASDVTPLNSPQGNSPGTLSSSTRTDHNVKSEEAVVQSKDSEVNSECVNQWPKEILEKTSQKGSRSSLHEGMDTIQKSTSLTLEEQTKLVADDALRLFNKYIAKDAEMPIGVEEEAAEQLKARISVAGEVDPECFVSEQDRVFSTLEKEYLPKFLLSDYYLKHQIDVLTSGSVRLADIIYSDSAFPYFMEYVEQEGGRGILQVWIAVSNFRQQLMETDGTVDGMQAQADAMILYDKYFSLQATCPQGFSDSVRFIVEGNICREEGPLPSCFDLPLRVVLHVLERDFLPGYLSSNLHIKYLSELINTVKTSVELLGRKKRSGSESTCSSEQSGSVSGSVGGSGQYTTTHNTLLATDTRRLRDLTEPSLAMRIDETQLVNPESLWRRQNYSRLSCGFINELGRFESDIQLHPDMRSESRLRKLRRFVMREEDKVREDLAYRVAEMVIRDVTNVTLRQNAPLSEL</sequence>
<protein>
    <recommendedName>
        <fullName evidence="2">RGS domain-containing protein</fullName>
    </recommendedName>
</protein>
<dbReference type="InterPro" id="IPR036305">
    <property type="entry name" value="RGS_sf"/>
</dbReference>
<feature type="compositionally biased region" description="Polar residues" evidence="1">
    <location>
        <begin position="18"/>
        <end position="34"/>
    </location>
</feature>
<dbReference type="PROSITE" id="PS50132">
    <property type="entry name" value="RGS"/>
    <property type="match status" value="2"/>
</dbReference>
<accession>A0AAE1FDL4</accession>
<dbReference type="Pfam" id="PF00615">
    <property type="entry name" value="RGS"/>
    <property type="match status" value="2"/>
</dbReference>
<dbReference type="AlphaFoldDB" id="A0AAE1FDL4"/>
<dbReference type="Gene3D" id="1.10.167.10">
    <property type="entry name" value="Regulator of G-protein Signalling 4, domain 2"/>
    <property type="match status" value="2"/>
</dbReference>
<reference evidence="3" key="1">
    <citation type="submission" date="2023-10" db="EMBL/GenBank/DDBJ databases">
        <title>Genome assemblies of two species of porcelain crab, Petrolisthes cinctipes and Petrolisthes manimaculis (Anomura: Porcellanidae).</title>
        <authorList>
            <person name="Angst P."/>
        </authorList>
    </citation>
    <scope>NUCLEOTIDE SEQUENCE</scope>
    <source>
        <strain evidence="3">PB745_01</strain>
        <tissue evidence="3">Gill</tissue>
    </source>
</reference>
<comment type="caution">
    <text evidence="3">The sequence shown here is derived from an EMBL/GenBank/DDBJ whole genome shotgun (WGS) entry which is preliminary data.</text>
</comment>
<gene>
    <name evidence="3" type="ORF">Pcinc_023381</name>
</gene>
<evidence type="ECO:0000313" key="3">
    <source>
        <dbReference type="EMBL" id="KAK3871474.1"/>
    </source>
</evidence>
<feature type="compositionally biased region" description="Basic and acidic residues" evidence="1">
    <location>
        <begin position="210"/>
        <end position="219"/>
    </location>
</feature>
<feature type="compositionally biased region" description="Polar residues" evidence="1">
    <location>
        <begin position="191"/>
        <end position="209"/>
    </location>
</feature>
<feature type="region of interest" description="Disordered" evidence="1">
    <location>
        <begin position="1"/>
        <end position="45"/>
    </location>
</feature>
<feature type="domain" description="RGS" evidence="2">
    <location>
        <begin position="360"/>
        <end position="486"/>
    </location>
</feature>
<dbReference type="GO" id="GO:0005886">
    <property type="term" value="C:plasma membrane"/>
    <property type="evidence" value="ECO:0007669"/>
    <property type="project" value="TreeGrafter"/>
</dbReference>
<dbReference type="GO" id="GO:0005739">
    <property type="term" value="C:mitochondrion"/>
    <property type="evidence" value="ECO:0007669"/>
    <property type="project" value="TreeGrafter"/>
</dbReference>
<dbReference type="SUPFAM" id="SSF48097">
    <property type="entry name" value="Regulator of G-protein signaling, RGS"/>
    <property type="match status" value="2"/>
</dbReference>
<dbReference type="FunFam" id="1.10.167.10:FF:000005">
    <property type="entry name" value="Putative A-kinase anchor protein 10 mitochondrial"/>
    <property type="match status" value="1"/>
</dbReference>
<organism evidence="3 4">
    <name type="scientific">Petrolisthes cinctipes</name>
    <name type="common">Flat porcelain crab</name>
    <dbReference type="NCBI Taxonomy" id="88211"/>
    <lineage>
        <taxon>Eukaryota</taxon>
        <taxon>Metazoa</taxon>
        <taxon>Ecdysozoa</taxon>
        <taxon>Arthropoda</taxon>
        <taxon>Crustacea</taxon>
        <taxon>Multicrustacea</taxon>
        <taxon>Malacostraca</taxon>
        <taxon>Eumalacostraca</taxon>
        <taxon>Eucarida</taxon>
        <taxon>Decapoda</taxon>
        <taxon>Pleocyemata</taxon>
        <taxon>Anomura</taxon>
        <taxon>Galatheoidea</taxon>
        <taxon>Porcellanidae</taxon>
        <taxon>Petrolisthes</taxon>
    </lineage>
</organism>
<evidence type="ECO:0000259" key="2">
    <source>
        <dbReference type="PROSITE" id="PS50132"/>
    </source>
</evidence>
<dbReference type="PANTHER" id="PTHR13155">
    <property type="entry name" value="A-KINASE ANCHOR PROTEINS"/>
    <property type="match status" value="1"/>
</dbReference>
<proteinExistence type="predicted"/>
<dbReference type="InterPro" id="IPR052246">
    <property type="entry name" value="Cell_Polariz_PKAAnc"/>
</dbReference>
<dbReference type="InterPro" id="IPR016137">
    <property type="entry name" value="RGS"/>
</dbReference>
<feature type="region of interest" description="Disordered" evidence="1">
    <location>
        <begin position="505"/>
        <end position="532"/>
    </location>
</feature>
<name>A0AAE1FDL4_PETCI</name>
<keyword evidence="4" id="KW-1185">Reference proteome</keyword>
<dbReference type="CDD" id="cd08721">
    <property type="entry name" value="RGS_AKAP2_2"/>
    <property type="match status" value="1"/>
</dbReference>
<evidence type="ECO:0000256" key="1">
    <source>
        <dbReference type="SAM" id="MobiDB-lite"/>
    </source>
</evidence>
<dbReference type="InterPro" id="IPR044926">
    <property type="entry name" value="RGS_subdomain_2"/>
</dbReference>
<feature type="region of interest" description="Disordered" evidence="1">
    <location>
        <begin position="191"/>
        <end position="229"/>
    </location>
</feature>
<dbReference type="PANTHER" id="PTHR13155:SF1">
    <property type="entry name" value="A-KINASE ANCHOR PROTEIN 10, MITOCHONDRIAL"/>
    <property type="match status" value="1"/>
</dbReference>
<evidence type="ECO:0000313" key="4">
    <source>
        <dbReference type="Proteomes" id="UP001286313"/>
    </source>
</evidence>
<dbReference type="GO" id="GO:0008104">
    <property type="term" value="P:intracellular protein localization"/>
    <property type="evidence" value="ECO:0007669"/>
    <property type="project" value="TreeGrafter"/>
</dbReference>
<feature type="domain" description="RGS" evidence="2">
    <location>
        <begin position="239"/>
        <end position="348"/>
    </location>
</feature>
<feature type="compositionally biased region" description="Low complexity" evidence="1">
    <location>
        <begin position="508"/>
        <end position="522"/>
    </location>
</feature>